<keyword evidence="3" id="KW-1185">Reference proteome</keyword>
<comment type="caution">
    <text evidence="2">The sequence shown here is derived from an EMBL/GenBank/DDBJ whole genome shotgun (WGS) entry which is preliminary data.</text>
</comment>
<gene>
    <name evidence="2" type="ORF">BC936DRAFT_140025</name>
</gene>
<dbReference type="SUPFAM" id="SSF52540">
    <property type="entry name" value="P-loop containing nucleoside triphosphate hydrolases"/>
    <property type="match status" value="1"/>
</dbReference>
<sequence>MLVYMVVGDHLFVNNHVKNTYTTPHLHGYPKLQGQGRLSRTSLPQTRFLIVLRPRSKATRDISKRRPTARRTCVWWPAEDIWRVEKLNIGSNYHSAIACRSAHPRGRQPQHLRGESQRGVYRLPLMLVLLSIRNPKKSPLSTISTEYTGMKIPDIGPHEFHASSSTFFMPIAHVSYHPLSIAITSSLVSVSRNVSTACKNRSVASTKLNEQSSRSHAILCIQVRIYA</sequence>
<feature type="non-terminal residue" evidence="2">
    <location>
        <position position="227"/>
    </location>
</feature>
<dbReference type="GO" id="GO:0003777">
    <property type="term" value="F:microtubule motor activity"/>
    <property type="evidence" value="ECO:0007669"/>
    <property type="project" value="InterPro"/>
</dbReference>
<evidence type="ECO:0000313" key="3">
    <source>
        <dbReference type="Proteomes" id="UP000268093"/>
    </source>
</evidence>
<reference evidence="2 3" key="1">
    <citation type="journal article" date="2018" name="New Phytol.">
        <title>Phylogenomics of Endogonaceae and evolution of mycorrhizas within Mucoromycota.</title>
        <authorList>
            <person name="Chang Y."/>
            <person name="Desiro A."/>
            <person name="Na H."/>
            <person name="Sandor L."/>
            <person name="Lipzen A."/>
            <person name="Clum A."/>
            <person name="Barry K."/>
            <person name="Grigoriev I.V."/>
            <person name="Martin F.M."/>
            <person name="Stajich J.E."/>
            <person name="Smith M.E."/>
            <person name="Bonito G."/>
            <person name="Spatafora J.W."/>
        </authorList>
    </citation>
    <scope>NUCLEOTIDE SEQUENCE [LARGE SCALE GENOMIC DNA]</scope>
    <source>
        <strain evidence="2 3">GMNB39</strain>
    </source>
</reference>
<organism evidence="2 3">
    <name type="scientific">Jimgerdemannia flammicorona</name>
    <dbReference type="NCBI Taxonomy" id="994334"/>
    <lineage>
        <taxon>Eukaryota</taxon>
        <taxon>Fungi</taxon>
        <taxon>Fungi incertae sedis</taxon>
        <taxon>Mucoromycota</taxon>
        <taxon>Mucoromycotina</taxon>
        <taxon>Endogonomycetes</taxon>
        <taxon>Endogonales</taxon>
        <taxon>Endogonaceae</taxon>
        <taxon>Jimgerdemannia</taxon>
    </lineage>
</organism>
<dbReference type="InterPro" id="IPR027417">
    <property type="entry name" value="P-loop_NTPase"/>
</dbReference>
<name>A0A433B5V9_9FUNG</name>
<feature type="domain" description="Kinesin motor" evidence="1">
    <location>
        <begin position="182"/>
        <end position="224"/>
    </location>
</feature>
<dbReference type="AlphaFoldDB" id="A0A433B5V9"/>
<dbReference type="GO" id="GO:0007018">
    <property type="term" value="P:microtubule-based movement"/>
    <property type="evidence" value="ECO:0007669"/>
    <property type="project" value="InterPro"/>
</dbReference>
<protein>
    <recommendedName>
        <fullName evidence="1">Kinesin motor domain-containing protein</fullName>
    </recommendedName>
</protein>
<proteinExistence type="predicted"/>
<dbReference type="InterPro" id="IPR001752">
    <property type="entry name" value="Kinesin_motor_dom"/>
</dbReference>
<dbReference type="Proteomes" id="UP000268093">
    <property type="component" value="Unassembled WGS sequence"/>
</dbReference>
<dbReference type="Gene3D" id="3.40.850.10">
    <property type="entry name" value="Kinesin motor domain"/>
    <property type="match status" value="1"/>
</dbReference>
<evidence type="ECO:0000259" key="1">
    <source>
        <dbReference type="Pfam" id="PF00225"/>
    </source>
</evidence>
<dbReference type="Pfam" id="PF00225">
    <property type="entry name" value="Kinesin"/>
    <property type="match status" value="1"/>
</dbReference>
<dbReference type="GO" id="GO:0005524">
    <property type="term" value="F:ATP binding"/>
    <property type="evidence" value="ECO:0007669"/>
    <property type="project" value="InterPro"/>
</dbReference>
<dbReference type="EMBL" id="RBNI01016284">
    <property type="protein sequence ID" value="RUP10408.1"/>
    <property type="molecule type" value="Genomic_DNA"/>
</dbReference>
<dbReference type="GO" id="GO:0008017">
    <property type="term" value="F:microtubule binding"/>
    <property type="evidence" value="ECO:0007669"/>
    <property type="project" value="InterPro"/>
</dbReference>
<dbReference type="InterPro" id="IPR036961">
    <property type="entry name" value="Kinesin_motor_dom_sf"/>
</dbReference>
<accession>A0A433B5V9</accession>
<evidence type="ECO:0000313" key="2">
    <source>
        <dbReference type="EMBL" id="RUP10408.1"/>
    </source>
</evidence>